<dbReference type="EMBL" id="JANPWB010000006">
    <property type="protein sequence ID" value="KAJ1181446.1"/>
    <property type="molecule type" value="Genomic_DNA"/>
</dbReference>
<name>A0AAV7TYY3_PLEWA</name>
<keyword evidence="2" id="KW-1185">Reference proteome</keyword>
<comment type="caution">
    <text evidence="1">The sequence shown here is derived from an EMBL/GenBank/DDBJ whole genome shotgun (WGS) entry which is preliminary data.</text>
</comment>
<dbReference type="AlphaFoldDB" id="A0AAV7TYY3"/>
<accession>A0AAV7TYY3</accession>
<proteinExistence type="predicted"/>
<dbReference type="Proteomes" id="UP001066276">
    <property type="component" value="Chromosome 3_2"/>
</dbReference>
<organism evidence="1 2">
    <name type="scientific">Pleurodeles waltl</name>
    <name type="common">Iberian ribbed newt</name>
    <dbReference type="NCBI Taxonomy" id="8319"/>
    <lineage>
        <taxon>Eukaryota</taxon>
        <taxon>Metazoa</taxon>
        <taxon>Chordata</taxon>
        <taxon>Craniata</taxon>
        <taxon>Vertebrata</taxon>
        <taxon>Euteleostomi</taxon>
        <taxon>Amphibia</taxon>
        <taxon>Batrachia</taxon>
        <taxon>Caudata</taxon>
        <taxon>Salamandroidea</taxon>
        <taxon>Salamandridae</taxon>
        <taxon>Pleurodelinae</taxon>
        <taxon>Pleurodeles</taxon>
    </lineage>
</organism>
<evidence type="ECO:0000313" key="1">
    <source>
        <dbReference type="EMBL" id="KAJ1181446.1"/>
    </source>
</evidence>
<reference evidence="1" key="1">
    <citation type="journal article" date="2022" name="bioRxiv">
        <title>Sequencing and chromosome-scale assembly of the giantPleurodeles waltlgenome.</title>
        <authorList>
            <person name="Brown T."/>
            <person name="Elewa A."/>
            <person name="Iarovenko S."/>
            <person name="Subramanian E."/>
            <person name="Araus A.J."/>
            <person name="Petzold A."/>
            <person name="Susuki M."/>
            <person name="Suzuki K.-i.T."/>
            <person name="Hayashi T."/>
            <person name="Toyoda A."/>
            <person name="Oliveira C."/>
            <person name="Osipova E."/>
            <person name="Leigh N.D."/>
            <person name="Simon A."/>
            <person name="Yun M.H."/>
        </authorList>
    </citation>
    <scope>NUCLEOTIDE SEQUENCE</scope>
    <source>
        <strain evidence="1">20211129_DDA</strain>
        <tissue evidence="1">Liver</tissue>
    </source>
</reference>
<gene>
    <name evidence="1" type="ORF">NDU88_006653</name>
</gene>
<sequence>MRSGAAGDGESDPRVLGFFLFFVWQGTGTQDMLCASAGASPTSLLIFGVVLGGAAAVERRSGSPVQRSSKQE</sequence>
<protein>
    <submittedName>
        <fullName evidence="1">Uncharacterized protein</fullName>
    </submittedName>
</protein>
<evidence type="ECO:0000313" key="2">
    <source>
        <dbReference type="Proteomes" id="UP001066276"/>
    </source>
</evidence>